<keyword evidence="4 7" id="KW-0812">Transmembrane</keyword>
<dbReference type="PANTHER" id="PTHR33452:SF4">
    <property type="entry name" value="BLL4328 PROTEIN"/>
    <property type="match status" value="1"/>
</dbReference>
<dbReference type="Pfam" id="PF07681">
    <property type="entry name" value="DoxX"/>
    <property type="match status" value="1"/>
</dbReference>
<evidence type="ECO:0000256" key="3">
    <source>
        <dbReference type="ARBA" id="ARBA00022475"/>
    </source>
</evidence>
<evidence type="ECO:0000256" key="4">
    <source>
        <dbReference type="ARBA" id="ARBA00022692"/>
    </source>
</evidence>
<dbReference type="Proteomes" id="UP000192455">
    <property type="component" value="Unassembled WGS sequence"/>
</dbReference>
<reference evidence="8 9" key="1">
    <citation type="submission" date="2017-01" db="EMBL/GenBank/DDBJ databases">
        <authorList>
            <person name="Mah S.A."/>
            <person name="Swanson W.J."/>
            <person name="Moy G.W."/>
            <person name="Vacquier V.D."/>
        </authorList>
    </citation>
    <scope>NUCLEOTIDE SEQUENCE [LARGE SCALE GENOMIC DNA]</scope>
    <source>
        <strain evidence="8 9">DSM 21219</strain>
    </source>
</reference>
<dbReference type="AlphaFoldDB" id="A0A1R3WXP3"/>
<comment type="similarity">
    <text evidence="2">Belongs to the DoxX family.</text>
</comment>
<evidence type="ECO:0000256" key="5">
    <source>
        <dbReference type="ARBA" id="ARBA00022989"/>
    </source>
</evidence>
<feature type="transmembrane region" description="Helical" evidence="7">
    <location>
        <begin position="90"/>
        <end position="109"/>
    </location>
</feature>
<dbReference type="GO" id="GO:0005886">
    <property type="term" value="C:plasma membrane"/>
    <property type="evidence" value="ECO:0007669"/>
    <property type="project" value="UniProtKB-SubCell"/>
</dbReference>
<keyword evidence="3" id="KW-1003">Cell membrane</keyword>
<dbReference type="EMBL" id="FTPS01000001">
    <property type="protein sequence ID" value="SIT83031.1"/>
    <property type="molecule type" value="Genomic_DNA"/>
</dbReference>
<proteinExistence type="inferred from homology"/>
<dbReference type="STRING" id="515897.SAMN05421849_1827"/>
<organism evidence="8 9">
    <name type="scientific">Pontibaca methylaminivorans</name>
    <dbReference type="NCBI Taxonomy" id="515897"/>
    <lineage>
        <taxon>Bacteria</taxon>
        <taxon>Pseudomonadati</taxon>
        <taxon>Pseudomonadota</taxon>
        <taxon>Alphaproteobacteria</taxon>
        <taxon>Rhodobacterales</taxon>
        <taxon>Roseobacteraceae</taxon>
        <taxon>Pontibaca</taxon>
    </lineage>
</organism>
<evidence type="ECO:0000256" key="6">
    <source>
        <dbReference type="ARBA" id="ARBA00023136"/>
    </source>
</evidence>
<evidence type="ECO:0000256" key="1">
    <source>
        <dbReference type="ARBA" id="ARBA00004651"/>
    </source>
</evidence>
<sequence>MQGAGRAFPVHDWPPFDAVAHLTITRFSMTMCAIPGGPAFFPEASMSETLERFSPQMRSVLRIVAALIFFAHGSQKLLGFPASDMSPDAFTLSWTAGVLELVGGGLLIIGLFTRPVAFVLSGLMAVAYWMAHAPQSPFPALNGGDAAILYCFVFLYISVAGPGPWSVDAAVRGRR</sequence>
<keyword evidence="6 7" id="KW-0472">Membrane</keyword>
<feature type="transmembrane region" description="Helical" evidence="7">
    <location>
        <begin position="116"/>
        <end position="135"/>
    </location>
</feature>
<protein>
    <submittedName>
        <fullName evidence="8">Putative oxidoreductase</fullName>
    </submittedName>
</protein>
<evidence type="ECO:0000313" key="9">
    <source>
        <dbReference type="Proteomes" id="UP000192455"/>
    </source>
</evidence>
<gene>
    <name evidence="8" type="ORF">SAMN05421849_1827</name>
</gene>
<evidence type="ECO:0000313" key="8">
    <source>
        <dbReference type="EMBL" id="SIT83031.1"/>
    </source>
</evidence>
<accession>A0A1R3WXP3</accession>
<dbReference type="InterPro" id="IPR051907">
    <property type="entry name" value="DoxX-like_oxidoreductase"/>
</dbReference>
<feature type="transmembrane region" description="Helical" evidence="7">
    <location>
        <begin position="147"/>
        <end position="167"/>
    </location>
</feature>
<keyword evidence="9" id="KW-1185">Reference proteome</keyword>
<evidence type="ECO:0000256" key="7">
    <source>
        <dbReference type="SAM" id="Phobius"/>
    </source>
</evidence>
<feature type="transmembrane region" description="Helical" evidence="7">
    <location>
        <begin position="60"/>
        <end position="78"/>
    </location>
</feature>
<dbReference type="PANTHER" id="PTHR33452">
    <property type="entry name" value="OXIDOREDUCTASE CATD-RELATED"/>
    <property type="match status" value="1"/>
</dbReference>
<dbReference type="InterPro" id="IPR032808">
    <property type="entry name" value="DoxX"/>
</dbReference>
<evidence type="ECO:0000256" key="2">
    <source>
        <dbReference type="ARBA" id="ARBA00006679"/>
    </source>
</evidence>
<comment type="subcellular location">
    <subcellularLocation>
        <location evidence="1">Cell membrane</location>
        <topology evidence="1">Multi-pass membrane protein</topology>
    </subcellularLocation>
</comment>
<name>A0A1R3WXP3_9RHOB</name>
<keyword evidence="5 7" id="KW-1133">Transmembrane helix</keyword>